<evidence type="ECO:0000313" key="1">
    <source>
        <dbReference type="EMBL" id="KAI5339771.1"/>
    </source>
</evidence>
<keyword evidence="2" id="KW-1185">Reference proteome</keyword>
<gene>
    <name evidence="1" type="ORF">L3X38_019043</name>
</gene>
<organism evidence="1 2">
    <name type="scientific">Prunus dulcis</name>
    <name type="common">Almond</name>
    <name type="synonym">Amygdalus dulcis</name>
    <dbReference type="NCBI Taxonomy" id="3755"/>
    <lineage>
        <taxon>Eukaryota</taxon>
        <taxon>Viridiplantae</taxon>
        <taxon>Streptophyta</taxon>
        <taxon>Embryophyta</taxon>
        <taxon>Tracheophyta</taxon>
        <taxon>Spermatophyta</taxon>
        <taxon>Magnoliopsida</taxon>
        <taxon>eudicotyledons</taxon>
        <taxon>Gunneridae</taxon>
        <taxon>Pentapetalae</taxon>
        <taxon>rosids</taxon>
        <taxon>fabids</taxon>
        <taxon>Rosales</taxon>
        <taxon>Rosaceae</taxon>
        <taxon>Amygdaloideae</taxon>
        <taxon>Amygdaleae</taxon>
        <taxon>Prunus</taxon>
    </lineage>
</organism>
<dbReference type="AlphaFoldDB" id="A0AAD4ZBL2"/>
<dbReference type="EMBL" id="JAJFAZ020000003">
    <property type="protein sequence ID" value="KAI5339771.1"/>
    <property type="molecule type" value="Genomic_DNA"/>
</dbReference>
<accession>A0AAD4ZBL2</accession>
<protein>
    <submittedName>
        <fullName evidence="1">Uncharacterized protein</fullName>
    </submittedName>
</protein>
<reference evidence="1 2" key="1">
    <citation type="journal article" date="2022" name="G3 (Bethesda)">
        <title>Whole-genome sequence and methylome profiling of the almond [Prunus dulcis (Mill.) D.A. Webb] cultivar 'Nonpareil'.</title>
        <authorList>
            <person name="D'Amico-Willman K.M."/>
            <person name="Ouma W.Z."/>
            <person name="Meulia T."/>
            <person name="Sideli G.M."/>
            <person name="Gradziel T.M."/>
            <person name="Fresnedo-Ramirez J."/>
        </authorList>
    </citation>
    <scope>NUCLEOTIDE SEQUENCE [LARGE SCALE GENOMIC DNA]</scope>
    <source>
        <strain evidence="1">Clone GOH B32 T37-40</strain>
    </source>
</reference>
<name>A0AAD4ZBL2_PRUDU</name>
<evidence type="ECO:0000313" key="2">
    <source>
        <dbReference type="Proteomes" id="UP001054821"/>
    </source>
</evidence>
<comment type="caution">
    <text evidence="1">The sequence shown here is derived from an EMBL/GenBank/DDBJ whole genome shotgun (WGS) entry which is preliminary data.</text>
</comment>
<dbReference type="PANTHER" id="PTHR31973">
    <property type="entry name" value="POLYPROTEIN, PUTATIVE-RELATED"/>
    <property type="match status" value="1"/>
</dbReference>
<sequence length="118" mass="13837">MEAAARSTTIPWFQAEMKKLQDLSGPAFNWLSRLDPMQWCRSHFRIHSKCDILLNNICEAFNKSIIDARDKPIITLLERIRYYIMLLMATRREAMEKWAHDVGPRVFAALEKLKKQSA</sequence>
<dbReference type="Proteomes" id="UP001054821">
    <property type="component" value="Chromosome 3"/>
</dbReference>
<dbReference type="PANTHER" id="PTHR31973:SF199">
    <property type="entry name" value="SWIM-TYPE DOMAIN-CONTAINING PROTEIN"/>
    <property type="match status" value="1"/>
</dbReference>
<proteinExistence type="predicted"/>